<dbReference type="PANTHER" id="PTHR47718">
    <property type="entry name" value="OS01G0519700 PROTEIN"/>
    <property type="match status" value="1"/>
</dbReference>
<evidence type="ECO:0000259" key="1">
    <source>
        <dbReference type="Pfam" id="PF10551"/>
    </source>
</evidence>
<gene>
    <name evidence="2" type="ORF">LSAT_V11C800413480</name>
</gene>
<dbReference type="InterPro" id="IPR018289">
    <property type="entry name" value="MULE_transposase_dom"/>
</dbReference>
<organism evidence="2 3">
    <name type="scientific">Lactuca sativa</name>
    <name type="common">Garden lettuce</name>
    <dbReference type="NCBI Taxonomy" id="4236"/>
    <lineage>
        <taxon>Eukaryota</taxon>
        <taxon>Viridiplantae</taxon>
        <taxon>Streptophyta</taxon>
        <taxon>Embryophyta</taxon>
        <taxon>Tracheophyta</taxon>
        <taxon>Spermatophyta</taxon>
        <taxon>Magnoliopsida</taxon>
        <taxon>eudicotyledons</taxon>
        <taxon>Gunneridae</taxon>
        <taxon>Pentapetalae</taxon>
        <taxon>asterids</taxon>
        <taxon>campanulids</taxon>
        <taxon>Asterales</taxon>
        <taxon>Asteraceae</taxon>
        <taxon>Cichorioideae</taxon>
        <taxon>Cichorieae</taxon>
        <taxon>Lactucinae</taxon>
        <taxon>Lactuca</taxon>
    </lineage>
</organism>
<dbReference type="AlphaFoldDB" id="A0A9R1X0G0"/>
<protein>
    <recommendedName>
        <fullName evidence="1">MULE transposase domain-containing protein</fullName>
    </recommendedName>
</protein>
<name>A0A9R1X0G0_LACSA</name>
<feature type="domain" description="MULE transposase" evidence="1">
    <location>
        <begin position="169"/>
        <end position="251"/>
    </location>
</feature>
<reference evidence="2 3" key="1">
    <citation type="journal article" date="2017" name="Nat. Commun.">
        <title>Genome assembly with in vitro proximity ligation data and whole-genome triplication in lettuce.</title>
        <authorList>
            <person name="Reyes-Chin-Wo S."/>
            <person name="Wang Z."/>
            <person name="Yang X."/>
            <person name="Kozik A."/>
            <person name="Arikit S."/>
            <person name="Song C."/>
            <person name="Xia L."/>
            <person name="Froenicke L."/>
            <person name="Lavelle D.O."/>
            <person name="Truco M.J."/>
            <person name="Xia R."/>
            <person name="Zhu S."/>
            <person name="Xu C."/>
            <person name="Xu H."/>
            <person name="Xu X."/>
            <person name="Cox K."/>
            <person name="Korf I."/>
            <person name="Meyers B.C."/>
            <person name="Michelmore R.W."/>
        </authorList>
    </citation>
    <scope>NUCLEOTIDE SEQUENCE [LARGE SCALE GENOMIC DNA]</scope>
    <source>
        <strain evidence="3">cv. Salinas</strain>
        <tissue evidence="2">Seedlings</tissue>
    </source>
</reference>
<dbReference type="Proteomes" id="UP000235145">
    <property type="component" value="Unassembled WGS sequence"/>
</dbReference>
<evidence type="ECO:0000313" key="3">
    <source>
        <dbReference type="Proteomes" id="UP000235145"/>
    </source>
</evidence>
<dbReference type="PANTHER" id="PTHR47718:SF12">
    <property type="entry name" value="PROTEIN FAR1-RELATED SEQUENCE"/>
    <property type="match status" value="1"/>
</dbReference>
<sequence>MGESSNSTNESYCNNIIKESEYKPDGGKDKPKPCDTLATYSVKRKPNSNKIITGCTVKIIFENVYGITNYKVKQFFELYNHLMESIEDRPYMKKARKMSYSEKEFVVHASKAKIGPIMAHKIRAILKGGYEYVGAKFLRDGDQLAAMFWADEREKAFYADVWRSYIFYSTFRTNKYKMVFVPFTLVDHHKKSVTVGTIASYEWLLKAFLRAHERKAPKIVLIDQDPAMKQAVKFVLPNSRHGLCMWHIMKKLQTKV</sequence>
<accession>A0A9R1X0G0</accession>
<evidence type="ECO:0000313" key="2">
    <source>
        <dbReference type="EMBL" id="KAJ0191837.1"/>
    </source>
</evidence>
<proteinExistence type="predicted"/>
<comment type="caution">
    <text evidence="2">The sequence shown here is derived from an EMBL/GenBank/DDBJ whole genome shotgun (WGS) entry which is preliminary data.</text>
</comment>
<dbReference type="EMBL" id="NBSK02000008">
    <property type="protein sequence ID" value="KAJ0191837.1"/>
    <property type="molecule type" value="Genomic_DNA"/>
</dbReference>
<keyword evidence="3" id="KW-1185">Reference proteome</keyword>
<dbReference type="Pfam" id="PF10551">
    <property type="entry name" value="MULE"/>
    <property type="match status" value="1"/>
</dbReference>